<accession>A6HEX6</accession>
<evidence type="ECO:0000256" key="1">
    <source>
        <dbReference type="ARBA" id="ARBA00004496"/>
    </source>
</evidence>
<protein>
    <submittedName>
        <fullName evidence="6">RCG35179</fullName>
    </submittedName>
</protein>
<comment type="subcellular location">
    <subcellularLocation>
        <location evidence="1">Cytoplasm</location>
    </subcellularLocation>
</comment>
<evidence type="ECO:0000256" key="3">
    <source>
        <dbReference type="ARBA" id="ARBA00022553"/>
    </source>
</evidence>
<dbReference type="FunFam" id="2.60.40.10:FF:000228">
    <property type="entry name" value="obscurin isoform X4"/>
    <property type="match status" value="1"/>
</dbReference>
<dbReference type="EMBL" id="CH473948">
    <property type="protein sequence ID" value="EDM04581.1"/>
    <property type="molecule type" value="Genomic_DNA"/>
</dbReference>
<dbReference type="AlphaFoldDB" id="A6HEX6"/>
<name>A6HEX6_RAT</name>
<dbReference type="FunFam" id="2.60.40.10:FF:000109">
    <property type="entry name" value="obscurin isoform X5"/>
    <property type="match status" value="1"/>
</dbReference>
<dbReference type="Pfam" id="PF07679">
    <property type="entry name" value="I-set"/>
    <property type="match status" value="3"/>
</dbReference>
<feature type="non-terminal residue" evidence="6">
    <location>
        <position position="258"/>
    </location>
</feature>
<sequence length="258" mass="28474">MEELKSKEVREGCTATLQCQFGGKASVEGKKGTGTLRDTDRYKLQQKAVTCELKIHGLAMLDAGEYTWVCGAEKTTVMLTIRALPPRFTEDLRSQKATEGTMVTLRCQMSKAAPVEWRKGSETLRDGGRYSLRQDGAVYELQIRGLALEDAGEYSCVCGQEKTSATLSVKALPARFIEDLRSQEVPESSTVTMRCELSKKAPVVWRKGSETLKNGARYSLRQDGAVCELEIRDLTVEDAGEYSCTCGKERTSATLSIM</sequence>
<dbReference type="InterPro" id="IPR003599">
    <property type="entry name" value="Ig_sub"/>
</dbReference>
<dbReference type="InterPro" id="IPR007110">
    <property type="entry name" value="Ig-like_dom"/>
</dbReference>
<dbReference type="InterPro" id="IPR013098">
    <property type="entry name" value="Ig_I-set"/>
</dbReference>
<feature type="domain" description="Ig-like" evidence="5">
    <location>
        <begin position="173"/>
        <end position="256"/>
    </location>
</feature>
<gene>
    <name evidence="6" type="ORF">rCG_35179</name>
</gene>
<feature type="domain" description="Ig-like" evidence="5">
    <location>
        <begin position="86"/>
        <end position="168"/>
    </location>
</feature>
<dbReference type="GO" id="GO:0005737">
    <property type="term" value="C:cytoplasm"/>
    <property type="evidence" value="ECO:0007669"/>
    <property type="project" value="UniProtKB-SubCell"/>
</dbReference>
<evidence type="ECO:0000256" key="2">
    <source>
        <dbReference type="ARBA" id="ARBA00022490"/>
    </source>
</evidence>
<dbReference type="SUPFAM" id="SSF48726">
    <property type="entry name" value="Immunoglobulin"/>
    <property type="match status" value="3"/>
</dbReference>
<keyword evidence="2" id="KW-0963">Cytoplasm</keyword>
<dbReference type="InterPro" id="IPR013783">
    <property type="entry name" value="Ig-like_fold"/>
</dbReference>
<dbReference type="InterPro" id="IPR003598">
    <property type="entry name" value="Ig_sub2"/>
</dbReference>
<dbReference type="Proteomes" id="UP000234681">
    <property type="component" value="Chromosome 10"/>
</dbReference>
<dbReference type="Gene3D" id="2.60.40.10">
    <property type="entry name" value="Immunoglobulins"/>
    <property type="match status" value="3"/>
</dbReference>
<dbReference type="SMART" id="SM00409">
    <property type="entry name" value="IG"/>
    <property type="match status" value="3"/>
</dbReference>
<dbReference type="PANTHER" id="PTHR35971:SF5">
    <property type="entry name" value="OBSCURIN LIKE CYTOSKELETAL ADAPTOR 1"/>
    <property type="match status" value="1"/>
</dbReference>
<dbReference type="PROSITE" id="PS50835">
    <property type="entry name" value="IG_LIKE"/>
    <property type="match status" value="2"/>
</dbReference>
<dbReference type="InterPro" id="IPR052385">
    <property type="entry name" value="Obscurin/Obscurin-like_Reg"/>
</dbReference>
<keyword evidence="4" id="KW-1015">Disulfide bond</keyword>
<evidence type="ECO:0000313" key="7">
    <source>
        <dbReference type="Proteomes" id="UP000234681"/>
    </source>
</evidence>
<keyword evidence="3" id="KW-0597">Phosphoprotein</keyword>
<organism evidence="6 7">
    <name type="scientific">Rattus norvegicus</name>
    <name type="common">Rat</name>
    <dbReference type="NCBI Taxonomy" id="10116"/>
    <lineage>
        <taxon>Eukaryota</taxon>
        <taxon>Metazoa</taxon>
        <taxon>Chordata</taxon>
        <taxon>Craniata</taxon>
        <taxon>Vertebrata</taxon>
        <taxon>Euteleostomi</taxon>
        <taxon>Mammalia</taxon>
        <taxon>Eutheria</taxon>
        <taxon>Euarchontoglires</taxon>
        <taxon>Glires</taxon>
        <taxon>Rodentia</taxon>
        <taxon>Myomorpha</taxon>
        <taxon>Muroidea</taxon>
        <taxon>Muridae</taxon>
        <taxon>Murinae</taxon>
        <taxon>Rattus</taxon>
    </lineage>
</organism>
<reference evidence="6 7" key="1">
    <citation type="submission" date="2005-07" db="EMBL/GenBank/DDBJ databases">
        <authorList>
            <person name="Mural R.J."/>
            <person name="Li P.W."/>
            <person name="Adams M.D."/>
            <person name="Amanatides P.G."/>
            <person name="Baden-Tillson H."/>
            <person name="Barnstead M."/>
            <person name="Chin S.H."/>
            <person name="Dew I."/>
            <person name="Evans C.A."/>
            <person name="Ferriera S."/>
            <person name="Flanigan M."/>
            <person name="Fosler C."/>
            <person name="Glodek A."/>
            <person name="Gu Z."/>
            <person name="Holt R.A."/>
            <person name="Jennings D."/>
            <person name="Kraft C.L."/>
            <person name="Lu F."/>
            <person name="Nguyen T."/>
            <person name="Nusskern D.R."/>
            <person name="Pfannkoch C.M."/>
            <person name="Sitter C."/>
            <person name="Sutton G.G."/>
            <person name="Venter J.C."/>
            <person name="Wang Z."/>
            <person name="Woodage T."/>
            <person name="Zheng X.H."/>
            <person name="Zhong F."/>
        </authorList>
    </citation>
    <scope>NUCLEOTIDE SEQUENCE [LARGE SCALE GENOMIC DNA]</scope>
    <source>
        <strain>BN</strain>
        <strain evidence="7">Sprague-Dawley</strain>
    </source>
</reference>
<proteinExistence type="predicted"/>
<evidence type="ECO:0000259" key="5">
    <source>
        <dbReference type="PROSITE" id="PS50835"/>
    </source>
</evidence>
<evidence type="ECO:0000256" key="4">
    <source>
        <dbReference type="ARBA" id="ARBA00023157"/>
    </source>
</evidence>
<evidence type="ECO:0000313" key="6">
    <source>
        <dbReference type="EMBL" id="EDM04581.1"/>
    </source>
</evidence>
<dbReference type="SMART" id="SM00408">
    <property type="entry name" value="IGc2"/>
    <property type="match status" value="2"/>
</dbReference>
<dbReference type="InterPro" id="IPR036179">
    <property type="entry name" value="Ig-like_dom_sf"/>
</dbReference>
<dbReference type="PANTHER" id="PTHR35971">
    <property type="entry name" value="SI:DKEY-31G6.6"/>
    <property type="match status" value="1"/>
</dbReference>